<comment type="caution">
    <text evidence="3">The sequence shown here is derived from an EMBL/GenBank/DDBJ whole genome shotgun (WGS) entry which is preliminary data.</text>
</comment>
<dbReference type="SUPFAM" id="SSF52402">
    <property type="entry name" value="Adenine nucleotide alpha hydrolases-like"/>
    <property type="match status" value="2"/>
</dbReference>
<dbReference type="Pfam" id="PF00582">
    <property type="entry name" value="Usp"/>
    <property type="match status" value="2"/>
</dbReference>
<dbReference type="PANTHER" id="PTHR46268:SF6">
    <property type="entry name" value="UNIVERSAL STRESS PROTEIN UP12"/>
    <property type="match status" value="1"/>
</dbReference>
<evidence type="ECO:0000313" key="3">
    <source>
        <dbReference type="EMBL" id="GAA4547451.1"/>
    </source>
</evidence>
<dbReference type="PANTHER" id="PTHR46268">
    <property type="entry name" value="STRESS RESPONSE PROTEIN NHAX"/>
    <property type="match status" value="1"/>
</dbReference>
<evidence type="ECO:0000313" key="4">
    <source>
        <dbReference type="Proteomes" id="UP001501598"/>
    </source>
</evidence>
<dbReference type="EMBL" id="BAABGT010000036">
    <property type="protein sequence ID" value="GAA4547451.1"/>
    <property type="molecule type" value="Genomic_DNA"/>
</dbReference>
<dbReference type="InterPro" id="IPR006016">
    <property type="entry name" value="UspA"/>
</dbReference>
<organism evidence="3 4">
    <name type="scientific">Pseudonocardia xishanensis</name>
    <dbReference type="NCBI Taxonomy" id="630995"/>
    <lineage>
        <taxon>Bacteria</taxon>
        <taxon>Bacillati</taxon>
        <taxon>Actinomycetota</taxon>
        <taxon>Actinomycetes</taxon>
        <taxon>Pseudonocardiales</taxon>
        <taxon>Pseudonocardiaceae</taxon>
        <taxon>Pseudonocardia</taxon>
    </lineage>
</organism>
<sequence>MSPVVLVGVDGDAPALVAVSWAAREAARRGAVLRLLTVTPWAADPIPSARVAADGARAARLALAEVRLSVAAARAAEHLPEVRIERSVREGVPAEELGRASEQADLLVIGGPVGGWAGTMLGVALAGRARCPLVVVERPGHPSEDGGIVAGLDGAEDGDAALAVAFREATERGLPLEIVHAWSDAPLDAGTEELDFAAFAPDVRRVLDARIAPLRRAYPAVRLRHTVVRDRPERALVQASKGAHLVVLGARGRSSVIGLGEVGRRVVLLAECPVAIVGPLCRSAEGRSAEVPVSS</sequence>
<evidence type="ECO:0000256" key="1">
    <source>
        <dbReference type="ARBA" id="ARBA00008791"/>
    </source>
</evidence>
<proteinExistence type="inferred from homology"/>
<name>A0ABP8RTB6_9PSEU</name>
<keyword evidence="4" id="KW-1185">Reference proteome</keyword>
<gene>
    <name evidence="3" type="ORF">GCM10023175_31780</name>
</gene>
<dbReference type="Gene3D" id="3.40.50.620">
    <property type="entry name" value="HUPs"/>
    <property type="match status" value="2"/>
</dbReference>
<feature type="domain" description="UspA" evidence="2">
    <location>
        <begin position="4"/>
        <end position="136"/>
    </location>
</feature>
<feature type="domain" description="UspA" evidence="2">
    <location>
        <begin position="148"/>
        <end position="277"/>
    </location>
</feature>
<accession>A0ABP8RTB6</accession>
<dbReference type="InterPro" id="IPR014729">
    <property type="entry name" value="Rossmann-like_a/b/a_fold"/>
</dbReference>
<reference evidence="4" key="1">
    <citation type="journal article" date="2019" name="Int. J. Syst. Evol. Microbiol.">
        <title>The Global Catalogue of Microorganisms (GCM) 10K type strain sequencing project: providing services to taxonomists for standard genome sequencing and annotation.</title>
        <authorList>
            <consortium name="The Broad Institute Genomics Platform"/>
            <consortium name="The Broad Institute Genome Sequencing Center for Infectious Disease"/>
            <person name="Wu L."/>
            <person name="Ma J."/>
        </authorList>
    </citation>
    <scope>NUCLEOTIDE SEQUENCE [LARGE SCALE GENOMIC DNA]</scope>
    <source>
        <strain evidence="4">JCM 17906</strain>
    </source>
</reference>
<protein>
    <submittedName>
        <fullName evidence="3">Universal stress protein</fullName>
    </submittedName>
</protein>
<dbReference type="RefSeq" id="WP_345418285.1">
    <property type="nucleotide sequence ID" value="NZ_BAABGT010000036.1"/>
</dbReference>
<evidence type="ECO:0000259" key="2">
    <source>
        <dbReference type="Pfam" id="PF00582"/>
    </source>
</evidence>
<comment type="similarity">
    <text evidence="1">Belongs to the universal stress protein A family.</text>
</comment>
<dbReference type="Proteomes" id="UP001501598">
    <property type="component" value="Unassembled WGS sequence"/>
</dbReference>